<proteinExistence type="predicted"/>
<sequence>MFIQAIERVSAFTRPIHTILRTYSGNQVIPGAATIFFVNELGYAVTCKHVVEMLLASENINAAYTAFKTEKSKLVQDGKYKASLKGLELKYGFNPEAVIQMRSTFVDTVDTMSSFTVYLHPALDLAILKINDFSNILYSDVAVFKKDGAQIKQGEMLCRLGFPFPEFTNYAYNQTTDDIEWKNEGIAHSPRFPIEGMVTRFLAEQSGIYGIELSTPGLKGQSGGPLFNKQGIVCGMQFSTKHLHLGFDIIDSEMLIQNKLKKVTDYSFMHLGQCIHVDAIKAFLDEHKVKYYVED</sequence>
<evidence type="ECO:0000313" key="2">
    <source>
        <dbReference type="Proteomes" id="UP000001822"/>
    </source>
</evidence>
<dbReference type="Gene3D" id="2.40.10.120">
    <property type="match status" value="1"/>
</dbReference>
<organism evidence="1 2">
    <name type="scientific">Cytophaga hutchinsonii (strain ATCC 33406 / DSM 1761 / CIP 103989 / NBRC 15051 / NCIMB 9469 / D465)</name>
    <dbReference type="NCBI Taxonomy" id="269798"/>
    <lineage>
        <taxon>Bacteria</taxon>
        <taxon>Pseudomonadati</taxon>
        <taxon>Bacteroidota</taxon>
        <taxon>Cytophagia</taxon>
        <taxon>Cytophagales</taxon>
        <taxon>Cytophagaceae</taxon>
        <taxon>Cytophaga</taxon>
    </lineage>
</organism>
<reference evidence="1 2" key="1">
    <citation type="journal article" date="2007" name="Appl. Environ. Microbiol.">
        <title>Genome sequence of the cellulolytic gliding bacterium Cytophaga hutchinsonii.</title>
        <authorList>
            <person name="Xie G."/>
            <person name="Bruce D.C."/>
            <person name="Challacombe J.F."/>
            <person name="Chertkov O."/>
            <person name="Detter J.C."/>
            <person name="Gilna P."/>
            <person name="Han C.S."/>
            <person name="Lucas S."/>
            <person name="Misra M."/>
            <person name="Myers G.L."/>
            <person name="Richardson P."/>
            <person name="Tapia R."/>
            <person name="Thayer N."/>
            <person name="Thompson L.S."/>
            <person name="Brettin T.S."/>
            <person name="Henrissat B."/>
            <person name="Wilson D.B."/>
            <person name="McBride M.J."/>
        </authorList>
    </citation>
    <scope>NUCLEOTIDE SEQUENCE [LARGE SCALE GENOMIC DNA]</scope>
    <source>
        <strain evidence="2">ATCC 33406 / DSM 1761 / CIP 103989 / NBRC 15051 / NCIMB 9469 / D465</strain>
    </source>
</reference>
<gene>
    <name evidence="1" type="ordered locus">CHU_0535</name>
</gene>
<keyword evidence="2" id="KW-1185">Reference proteome</keyword>
<dbReference type="SUPFAM" id="SSF50494">
    <property type="entry name" value="Trypsin-like serine proteases"/>
    <property type="match status" value="1"/>
</dbReference>
<dbReference type="Proteomes" id="UP000001822">
    <property type="component" value="Chromosome"/>
</dbReference>
<name>A0A6N4SNF4_CYTH3</name>
<dbReference type="EMBL" id="CP000383">
    <property type="protein sequence ID" value="ABG57822.1"/>
    <property type="molecule type" value="Genomic_DNA"/>
</dbReference>
<dbReference type="KEGG" id="chu:CHU_0535"/>
<dbReference type="AlphaFoldDB" id="A0A6N4SNF4"/>
<dbReference type="RefSeq" id="WP_011583938.1">
    <property type="nucleotide sequence ID" value="NC_008255.1"/>
</dbReference>
<dbReference type="Pfam" id="PF13365">
    <property type="entry name" value="Trypsin_2"/>
    <property type="match status" value="1"/>
</dbReference>
<evidence type="ECO:0008006" key="3">
    <source>
        <dbReference type="Google" id="ProtNLM"/>
    </source>
</evidence>
<dbReference type="OrthoDB" id="43375at2"/>
<accession>A0A6N4SNF4</accession>
<evidence type="ECO:0000313" key="1">
    <source>
        <dbReference type="EMBL" id="ABG57822.1"/>
    </source>
</evidence>
<protein>
    <recommendedName>
        <fullName evidence="3">Serine protease</fullName>
    </recommendedName>
</protein>
<dbReference type="InterPro" id="IPR009003">
    <property type="entry name" value="Peptidase_S1_PA"/>
</dbReference>